<proteinExistence type="predicted"/>
<dbReference type="SUPFAM" id="SSF110857">
    <property type="entry name" value="Gamma-glutamyl cyclotransferase-like"/>
    <property type="match status" value="1"/>
</dbReference>
<dbReference type="Pfam" id="PF06094">
    <property type="entry name" value="GGACT"/>
    <property type="match status" value="1"/>
</dbReference>
<dbReference type="GO" id="GO:0016740">
    <property type="term" value="F:transferase activity"/>
    <property type="evidence" value="ECO:0007669"/>
    <property type="project" value="UniProtKB-KW"/>
</dbReference>
<feature type="domain" description="Gamma-glutamylcyclotransferase AIG2-like" evidence="1">
    <location>
        <begin position="3"/>
        <end position="125"/>
    </location>
</feature>
<keyword evidence="3" id="KW-1185">Reference proteome</keyword>
<organism evidence="2 3">
    <name type="scientific">Cohnella fermenti</name>
    <dbReference type="NCBI Taxonomy" id="2565925"/>
    <lineage>
        <taxon>Bacteria</taxon>
        <taxon>Bacillati</taxon>
        <taxon>Bacillota</taxon>
        <taxon>Bacilli</taxon>
        <taxon>Bacillales</taxon>
        <taxon>Paenibacillaceae</taxon>
        <taxon>Cohnella</taxon>
    </lineage>
</organism>
<evidence type="ECO:0000259" key="1">
    <source>
        <dbReference type="Pfam" id="PF06094"/>
    </source>
</evidence>
<sequence length="133" mass="14806">MKLFVYGTLLPEFAQHRLIAPYVAGTALPGSVRGRLVDAGGYPALIPAVPPFSSSPPASPCVRGLWVEVSREGLEAADRYEEFYGIEESNDYERIRLSDADRPELFGWAYVWPDDRGCPPAGTDWWPEGKRSF</sequence>
<accession>A0A4S4BFQ6</accession>
<evidence type="ECO:0000313" key="3">
    <source>
        <dbReference type="Proteomes" id="UP000310636"/>
    </source>
</evidence>
<dbReference type="EMBL" id="SSOB01000061">
    <property type="protein sequence ID" value="THF73195.1"/>
    <property type="molecule type" value="Genomic_DNA"/>
</dbReference>
<evidence type="ECO:0000313" key="2">
    <source>
        <dbReference type="EMBL" id="THF73195.1"/>
    </source>
</evidence>
<dbReference type="Proteomes" id="UP000310636">
    <property type="component" value="Unassembled WGS sequence"/>
</dbReference>
<dbReference type="RefSeq" id="WP_136373605.1">
    <property type="nucleotide sequence ID" value="NZ_SSOB01000061.1"/>
</dbReference>
<dbReference type="OrthoDB" id="8538589at2"/>
<protein>
    <submittedName>
        <fullName evidence="2">Gamma-glutamylcyclotransferase</fullName>
    </submittedName>
</protein>
<comment type="caution">
    <text evidence="2">The sequence shown here is derived from an EMBL/GenBank/DDBJ whole genome shotgun (WGS) entry which is preliminary data.</text>
</comment>
<dbReference type="InterPro" id="IPR013024">
    <property type="entry name" value="GGCT-like"/>
</dbReference>
<dbReference type="InterPro" id="IPR009288">
    <property type="entry name" value="AIG2-like_dom"/>
</dbReference>
<gene>
    <name evidence="2" type="ORF">E6C55_30420</name>
</gene>
<reference evidence="2 3" key="1">
    <citation type="submission" date="2019-04" db="EMBL/GenBank/DDBJ databases">
        <title>Cohnella sp. nov. isolated from preserved vegetables.</title>
        <authorList>
            <person name="Lin S.-Y."/>
            <person name="Hung M.-H."/>
            <person name="Young C.-C."/>
        </authorList>
    </citation>
    <scope>NUCLEOTIDE SEQUENCE [LARGE SCALE GENOMIC DNA]</scope>
    <source>
        <strain evidence="2 3">CC-MHH1044</strain>
    </source>
</reference>
<name>A0A4S4BFQ6_9BACL</name>
<keyword evidence="2" id="KW-0808">Transferase</keyword>
<dbReference type="InterPro" id="IPR036568">
    <property type="entry name" value="GGCT-like_sf"/>
</dbReference>
<dbReference type="Gene3D" id="3.10.490.10">
    <property type="entry name" value="Gamma-glutamyl cyclotransferase-like"/>
    <property type="match status" value="1"/>
</dbReference>
<dbReference type="CDD" id="cd06661">
    <property type="entry name" value="GGCT_like"/>
    <property type="match status" value="1"/>
</dbReference>
<dbReference type="AlphaFoldDB" id="A0A4S4BFQ6"/>